<accession>A0A0D2F194</accession>
<dbReference type="SUPFAM" id="SSF48403">
    <property type="entry name" value="Ankyrin repeat"/>
    <property type="match status" value="1"/>
</dbReference>
<dbReference type="RefSeq" id="XP_013322277.1">
    <property type="nucleotide sequence ID" value="XM_013466823.1"/>
</dbReference>
<proteinExistence type="predicted"/>
<reference evidence="1 2" key="1">
    <citation type="submission" date="2015-01" db="EMBL/GenBank/DDBJ databases">
        <title>The Genome Sequence of Exophiala xenobiotica CBS118157.</title>
        <authorList>
            <consortium name="The Broad Institute Genomics Platform"/>
            <person name="Cuomo C."/>
            <person name="de Hoog S."/>
            <person name="Gorbushina A."/>
            <person name="Stielow B."/>
            <person name="Teixiera M."/>
            <person name="Abouelleil A."/>
            <person name="Chapman S.B."/>
            <person name="Priest M."/>
            <person name="Young S.K."/>
            <person name="Wortman J."/>
            <person name="Nusbaum C."/>
            <person name="Birren B."/>
        </authorList>
    </citation>
    <scope>NUCLEOTIDE SEQUENCE [LARGE SCALE GENOMIC DNA]</scope>
    <source>
        <strain evidence="1 2">CBS 118157</strain>
    </source>
</reference>
<dbReference type="HOGENOM" id="CLU_733684_0_0_1"/>
<dbReference type="InterPro" id="IPR036770">
    <property type="entry name" value="Ankyrin_rpt-contain_sf"/>
</dbReference>
<organism evidence="1 2">
    <name type="scientific">Exophiala xenobiotica</name>
    <dbReference type="NCBI Taxonomy" id="348802"/>
    <lineage>
        <taxon>Eukaryota</taxon>
        <taxon>Fungi</taxon>
        <taxon>Dikarya</taxon>
        <taxon>Ascomycota</taxon>
        <taxon>Pezizomycotina</taxon>
        <taxon>Eurotiomycetes</taxon>
        <taxon>Chaetothyriomycetidae</taxon>
        <taxon>Chaetothyriales</taxon>
        <taxon>Herpotrichiellaceae</taxon>
        <taxon>Exophiala</taxon>
    </lineage>
</organism>
<keyword evidence="2" id="KW-1185">Reference proteome</keyword>
<dbReference type="OrthoDB" id="4772757at2759"/>
<evidence type="ECO:0000313" key="1">
    <source>
        <dbReference type="EMBL" id="KIW61693.1"/>
    </source>
</evidence>
<name>A0A0D2F194_9EURO</name>
<dbReference type="GeneID" id="25323692"/>
<evidence type="ECO:0000313" key="2">
    <source>
        <dbReference type="Proteomes" id="UP000054342"/>
    </source>
</evidence>
<dbReference type="Proteomes" id="UP000054342">
    <property type="component" value="Unassembled WGS sequence"/>
</dbReference>
<protein>
    <submittedName>
        <fullName evidence="1">Uncharacterized protein</fullName>
    </submittedName>
</protein>
<gene>
    <name evidence="1" type="ORF">PV05_01784</name>
</gene>
<dbReference type="Gene3D" id="1.25.40.20">
    <property type="entry name" value="Ankyrin repeat-containing domain"/>
    <property type="match status" value="1"/>
</dbReference>
<dbReference type="EMBL" id="KN847317">
    <property type="protein sequence ID" value="KIW61693.1"/>
    <property type="molecule type" value="Genomic_DNA"/>
</dbReference>
<dbReference type="AlphaFoldDB" id="A0A0D2F194"/>
<sequence>MPDHARYFEERVKLSSYRILRNVLSPSFCAAHCRFCREVCITYFPKEEEEPVFDNIPMDLRLVVGRSLNGYIQEWITAEGNQPMKAVQSLPSFPANASVRSWLTASAHSISGLFKHPVQKKEAIRRYAVRYAISDPNSLRVFTLRVALLHAPTVTDDELLAAIAMANLGAIECMISLRSPGKLLLRSHKSMRLKTPPYTELIHHEVLGKPLGDIEMRPFWPVGKRDVADTEAVIDLLISRGENINEQCGPFGTVLHSYFDNVADMAYSHHYNNDVFNLLIAEGADVNATGPYGTVLEFVWMLANTRAYVWIKYRYGYHFQALIRELIEVGAVNNRKDPNGLVPTVERMKNFATTEDACAEDRRFHKHGPQRLGVPAA</sequence>